<sequence length="733" mass="80948">MLATPPQPHDVSLPHFPKPAVIKNASSQELPRSIAQSWLDRFSAVLDSGDASRLSTVIHEDSWWRDHVALSWDLRTLHGLPAIISFLSPVLSSIRLHPLSLAAEGEAYAPSTVKPIPELEWIQSMFTFETSTGRGRGFLRLAQAEDGIWKAHMLYTALDGIKDHEESTGARRSHGGQNSSEGGNWFERRQKTHAFDDSEPDCLIIGAGQAGLNLAARLQALNLSVLIIDRQTRVGDNWRSRYRTLVTHDPVTYAHMAYLPFPSNWPLYTPKDKLGDWFEAYASLMELNIWLSTSITSSSYSPETKSWTVDIKKADGSTKTLHPSHLILATGHSGEPRIPTFPNQSSFHGSIYHGSAHKDATPSSAAGKKILVVGTGNSGHDIAQNYFEAGAESVTLLQRSGTYVLQAEKGGHMLHAGTYDETGPPTEDADVYSQSLPLPVQFALGRNLTKAIAEAEKENLQGLENAGFKVDFGHDGSGLFRKYMTKGGGYYIDVGCSKLICEGKVKVVNSPAGIAGFEEHGVKLADGRVVEADIVVLATGYDNMRTSCRKILGPSIADAVKDVWDLDDEGELNAMWRPSGHPRFCYDYPSILSIKNTSDEKPLPAKQHRYRPLEARIILSKSTPQPLNHIQTMASPDLSLFPATLLPTSASSSLPKPYTIRPLHRTDYAYGYLTCLSSLTWIGDISAAQFEQRFDWMRTKGKEWYYCIVIDDGEKIIGAATMILDRKLYVFFT</sequence>
<dbReference type="PANTHER" id="PTHR43539:SF24">
    <property type="entry name" value="FAD_NAD(P)-BINDING DOMAIN-CONTAINING PROTEIN-RELATED"/>
    <property type="match status" value="1"/>
</dbReference>
<dbReference type="Proteomes" id="UP000309734">
    <property type="component" value="Unassembled WGS sequence"/>
</dbReference>
<dbReference type="PANTHER" id="PTHR43539">
    <property type="entry name" value="FLAVIN-BINDING MONOOXYGENASE-LIKE PROTEIN (AFU_ORTHOLOGUE AFUA_4G09220)"/>
    <property type="match status" value="1"/>
</dbReference>
<evidence type="ECO:0000313" key="3">
    <source>
        <dbReference type="Proteomes" id="UP000309734"/>
    </source>
</evidence>
<comment type="caution">
    <text evidence="2">The sequence shown here is derived from an EMBL/GenBank/DDBJ whole genome shotgun (WGS) entry which is preliminary data.</text>
</comment>
<dbReference type="Gene3D" id="3.40.630.30">
    <property type="match status" value="1"/>
</dbReference>
<accession>A0A4S9WCS2</accession>
<keyword evidence="1" id="KW-0560">Oxidoreductase</keyword>
<dbReference type="InterPro" id="IPR050982">
    <property type="entry name" value="Auxin_biosynth/cation_transpt"/>
</dbReference>
<evidence type="ECO:0000256" key="1">
    <source>
        <dbReference type="ARBA" id="ARBA00023002"/>
    </source>
</evidence>
<evidence type="ECO:0000313" key="2">
    <source>
        <dbReference type="EMBL" id="THZ63289.1"/>
    </source>
</evidence>
<organism evidence="2 3">
    <name type="scientific">Aureobasidium pullulans</name>
    <name type="common">Black yeast</name>
    <name type="synonym">Pullularia pullulans</name>
    <dbReference type="NCBI Taxonomy" id="5580"/>
    <lineage>
        <taxon>Eukaryota</taxon>
        <taxon>Fungi</taxon>
        <taxon>Dikarya</taxon>
        <taxon>Ascomycota</taxon>
        <taxon>Pezizomycotina</taxon>
        <taxon>Dothideomycetes</taxon>
        <taxon>Dothideomycetidae</taxon>
        <taxon>Dothideales</taxon>
        <taxon>Saccotheciaceae</taxon>
        <taxon>Aureobasidium</taxon>
    </lineage>
</organism>
<dbReference type="AlphaFoldDB" id="A0A4S9WCS2"/>
<dbReference type="SUPFAM" id="SSF54427">
    <property type="entry name" value="NTF2-like"/>
    <property type="match status" value="1"/>
</dbReference>
<protein>
    <submittedName>
        <fullName evidence="2">Putative flavin-containing monooxygenase YUCCA3</fullName>
    </submittedName>
</protein>
<name>A0A4S9WCS2_AURPU</name>
<dbReference type="SUPFAM" id="SSF51905">
    <property type="entry name" value="FAD/NAD(P)-binding domain"/>
    <property type="match status" value="2"/>
</dbReference>
<dbReference type="EMBL" id="QZBS01000461">
    <property type="protein sequence ID" value="THZ63289.1"/>
    <property type="molecule type" value="Genomic_DNA"/>
</dbReference>
<dbReference type="InterPro" id="IPR036188">
    <property type="entry name" value="FAD/NAD-bd_sf"/>
</dbReference>
<dbReference type="PRINTS" id="PR00411">
    <property type="entry name" value="PNDRDTASEI"/>
</dbReference>
<proteinExistence type="predicted"/>
<dbReference type="Pfam" id="PF13738">
    <property type="entry name" value="Pyr_redox_3"/>
    <property type="match status" value="1"/>
</dbReference>
<keyword evidence="2" id="KW-0503">Monooxygenase</keyword>
<dbReference type="InterPro" id="IPR032710">
    <property type="entry name" value="NTF2-like_dom_sf"/>
</dbReference>
<dbReference type="GO" id="GO:0004497">
    <property type="term" value="F:monooxygenase activity"/>
    <property type="evidence" value="ECO:0007669"/>
    <property type="project" value="UniProtKB-KW"/>
</dbReference>
<dbReference type="Gene3D" id="3.50.50.60">
    <property type="entry name" value="FAD/NAD(P)-binding domain"/>
    <property type="match status" value="1"/>
</dbReference>
<gene>
    <name evidence="2" type="ORF">D6C85_08994</name>
</gene>
<reference evidence="2 3" key="1">
    <citation type="submission" date="2018-10" db="EMBL/GenBank/DDBJ databases">
        <title>Fifty Aureobasidium pullulans genomes reveal a recombining polyextremotolerant generalist.</title>
        <authorList>
            <person name="Gostincar C."/>
            <person name="Turk M."/>
            <person name="Zajc J."/>
            <person name="Gunde-Cimerman N."/>
        </authorList>
    </citation>
    <scope>NUCLEOTIDE SEQUENCE [LARGE SCALE GENOMIC DNA]</scope>
    <source>
        <strain evidence="2 3">EXF-3519</strain>
    </source>
</reference>
<dbReference type="GO" id="GO:0050660">
    <property type="term" value="F:flavin adenine dinucleotide binding"/>
    <property type="evidence" value="ECO:0007669"/>
    <property type="project" value="TreeGrafter"/>
</dbReference>